<name>A0A3M6VHI4_9STRA</name>
<keyword evidence="3" id="KW-1185">Reference proteome</keyword>
<dbReference type="Proteomes" id="UP000282087">
    <property type="component" value="Unassembled WGS sequence"/>
</dbReference>
<protein>
    <submittedName>
        <fullName evidence="1">Uncharacterized protein</fullName>
    </submittedName>
</protein>
<evidence type="ECO:0000313" key="1">
    <source>
        <dbReference type="EMBL" id="RMX65471.1"/>
    </source>
</evidence>
<accession>A0A3M6VHI4</accession>
<reference evidence="3 4" key="1">
    <citation type="submission" date="2018-06" db="EMBL/GenBank/DDBJ databases">
        <title>Comparative genomics of downy mildews reveals potential adaptations to biotrophy.</title>
        <authorList>
            <person name="Fletcher K."/>
            <person name="Klosterman S.J."/>
            <person name="Derevnina L."/>
            <person name="Martin F."/>
            <person name="Koike S."/>
            <person name="Reyes Chin-Wo S."/>
            <person name="Mou B."/>
            <person name="Michelmore R."/>
        </authorList>
    </citation>
    <scope>NUCLEOTIDE SEQUENCE [LARGE SCALE GENOMIC DNA]</scope>
    <source>
        <strain evidence="2 4">R13</strain>
        <strain evidence="1 3">R14</strain>
    </source>
</reference>
<dbReference type="STRING" id="542832.A0A3M6VHI4"/>
<dbReference type="InterPro" id="IPR016185">
    <property type="entry name" value="PreATP-grasp_dom_sf"/>
</dbReference>
<evidence type="ECO:0000313" key="4">
    <source>
        <dbReference type="Proteomes" id="UP000286097"/>
    </source>
</evidence>
<evidence type="ECO:0000313" key="2">
    <source>
        <dbReference type="EMBL" id="RQM10772.1"/>
    </source>
</evidence>
<dbReference type="Proteomes" id="UP000286097">
    <property type="component" value="Unassembled WGS sequence"/>
</dbReference>
<evidence type="ECO:0000313" key="3">
    <source>
        <dbReference type="Proteomes" id="UP000282087"/>
    </source>
</evidence>
<dbReference type="EMBL" id="QKXF01000542">
    <property type="protein sequence ID" value="RQM10772.1"/>
    <property type="molecule type" value="Genomic_DNA"/>
</dbReference>
<comment type="caution">
    <text evidence="1">The sequence shown here is derived from an EMBL/GenBank/DDBJ whole genome shotgun (WGS) entry which is preliminary data.</text>
</comment>
<gene>
    <name evidence="2" type="ORF">DD237_005659</name>
    <name evidence="1" type="ORF">DD238_005512</name>
</gene>
<dbReference type="AlphaFoldDB" id="A0A3M6VHI4"/>
<sequence>MLSLNKYAQLLKQCVRGFEKIFVANRGKIAARVLQWGITTVAVCSGPDVNFMLDHGRPGGIPSPRTWKSSRLHVHSGYEALETVDAIQAIRGSIKSNNWSMGAGINTTPGFLEEIDMSEKFRK</sequence>
<dbReference type="Gene3D" id="3.40.50.20">
    <property type="match status" value="1"/>
</dbReference>
<proteinExistence type="predicted"/>
<dbReference type="VEuPathDB" id="FungiDB:DD237_005659"/>
<organism evidence="1 3">
    <name type="scientific">Peronospora effusa</name>
    <dbReference type="NCBI Taxonomy" id="542832"/>
    <lineage>
        <taxon>Eukaryota</taxon>
        <taxon>Sar</taxon>
        <taxon>Stramenopiles</taxon>
        <taxon>Oomycota</taxon>
        <taxon>Peronosporomycetes</taxon>
        <taxon>Peronosporales</taxon>
        <taxon>Peronosporaceae</taxon>
        <taxon>Peronospora</taxon>
    </lineage>
</organism>
<dbReference type="SUPFAM" id="SSF52440">
    <property type="entry name" value="PreATP-grasp domain"/>
    <property type="match status" value="1"/>
</dbReference>
<dbReference type="EMBL" id="QLLG01000246">
    <property type="protein sequence ID" value="RMX65471.1"/>
    <property type="molecule type" value="Genomic_DNA"/>
</dbReference>